<dbReference type="PANTHER" id="PTHR11062">
    <property type="entry name" value="EXOSTOSIN HEPARAN SULFATE GLYCOSYLTRANSFERASE -RELATED"/>
    <property type="match status" value="1"/>
</dbReference>
<comment type="subcellular location">
    <subcellularLocation>
        <location evidence="1">Golgi apparatus membrane</location>
        <topology evidence="1">Single-pass type II membrane protein</topology>
    </subcellularLocation>
</comment>
<proteinExistence type="inferred from homology"/>
<dbReference type="OrthoDB" id="1924787at2759"/>
<keyword evidence="7" id="KW-0472">Membrane</keyword>
<evidence type="ECO:0000256" key="5">
    <source>
        <dbReference type="ARBA" id="ARBA00023034"/>
    </source>
</evidence>
<name>A0A811N8J9_9POAL</name>
<keyword evidence="5" id="KW-0333">Golgi apparatus</keyword>
<evidence type="ECO:0000256" key="6">
    <source>
        <dbReference type="SAM" id="MobiDB-lite"/>
    </source>
</evidence>
<dbReference type="Proteomes" id="UP000604825">
    <property type="component" value="Unassembled WGS sequence"/>
</dbReference>
<organism evidence="9 10">
    <name type="scientific">Miscanthus lutarioriparius</name>
    <dbReference type="NCBI Taxonomy" id="422564"/>
    <lineage>
        <taxon>Eukaryota</taxon>
        <taxon>Viridiplantae</taxon>
        <taxon>Streptophyta</taxon>
        <taxon>Embryophyta</taxon>
        <taxon>Tracheophyta</taxon>
        <taxon>Spermatophyta</taxon>
        <taxon>Magnoliopsida</taxon>
        <taxon>Liliopsida</taxon>
        <taxon>Poales</taxon>
        <taxon>Poaceae</taxon>
        <taxon>PACMAD clade</taxon>
        <taxon>Panicoideae</taxon>
        <taxon>Andropogonodae</taxon>
        <taxon>Andropogoneae</taxon>
        <taxon>Saccharinae</taxon>
        <taxon>Miscanthus</taxon>
    </lineage>
</organism>
<comment type="caution">
    <text evidence="9">The sequence shown here is derived from an EMBL/GenBank/DDBJ whole genome shotgun (WGS) entry which is preliminary data.</text>
</comment>
<reference evidence="9" key="1">
    <citation type="submission" date="2020-10" db="EMBL/GenBank/DDBJ databases">
        <authorList>
            <person name="Han B."/>
            <person name="Lu T."/>
            <person name="Zhao Q."/>
            <person name="Huang X."/>
            <person name="Zhao Y."/>
        </authorList>
    </citation>
    <scope>NUCLEOTIDE SEQUENCE</scope>
</reference>
<evidence type="ECO:0000256" key="1">
    <source>
        <dbReference type="ARBA" id="ARBA00004323"/>
    </source>
</evidence>
<keyword evidence="7" id="KW-1133">Transmembrane helix</keyword>
<gene>
    <name evidence="9" type="ORF">NCGR_LOCUS11551</name>
</gene>
<dbReference type="PANTHER" id="PTHR11062:SF50">
    <property type="entry name" value="ARABINOSYLTRANSFERASE ARAD1-RELATED"/>
    <property type="match status" value="1"/>
</dbReference>
<accession>A0A811N8J9</accession>
<evidence type="ECO:0000313" key="10">
    <source>
        <dbReference type="Proteomes" id="UP000604825"/>
    </source>
</evidence>
<dbReference type="GO" id="GO:0000139">
    <property type="term" value="C:Golgi membrane"/>
    <property type="evidence" value="ECO:0007669"/>
    <property type="project" value="UniProtKB-SubCell"/>
</dbReference>
<keyword evidence="3" id="KW-0328">Glycosyltransferase</keyword>
<dbReference type="EMBL" id="CAJGYO010000003">
    <property type="protein sequence ID" value="CAD6217573.1"/>
    <property type="molecule type" value="Genomic_DNA"/>
</dbReference>
<keyword evidence="4" id="KW-0735">Signal-anchor</keyword>
<evidence type="ECO:0000256" key="7">
    <source>
        <dbReference type="SAM" id="Phobius"/>
    </source>
</evidence>
<feature type="domain" description="Exostosin GT47" evidence="8">
    <location>
        <begin position="103"/>
        <end position="387"/>
    </location>
</feature>
<dbReference type="GO" id="GO:0016757">
    <property type="term" value="F:glycosyltransferase activity"/>
    <property type="evidence" value="ECO:0007669"/>
    <property type="project" value="UniProtKB-KW"/>
</dbReference>
<feature type="compositionally biased region" description="Pro residues" evidence="6">
    <location>
        <begin position="13"/>
        <end position="27"/>
    </location>
</feature>
<evidence type="ECO:0000256" key="2">
    <source>
        <dbReference type="ARBA" id="ARBA00010271"/>
    </source>
</evidence>
<sequence length="470" mass="51952">MWERGRPPRKPRPSPILVPPPPSSPPPRLNLLLPGSLLALAARAMPSRRPSPVLLLLLTLSLALLFLILSPSSPSASVFSRSLSSGSAIASSSPASTSAPPAPVKIYLYDLPAKFTYGVVRSYTAARAPSGSADAAAALPDEQLRLVVNPIRSPPAANASGAAAAYSDEAMQEELLEWLERQPYWRRHRGRDHVFICQDPNALYSVIDRISNAVLLVSDFGRLRSDQASLVKDVILPYSHRINSFKGEVGVDGRPSLLFFMGNRYRKERQDLSLAANWMPQVPQKGGKVRDALFQILENEDDVTIKHGTQSRESRRAARQGMHSSKFCLHPAGDTPSACRLFDALVSLCVPVIVSDYIELPFEDIIDYNKISIFVGTSKALQPGYLTSMLRRISSERILEYQREIKKVKHYFEYEDPNGPVNEIWRQVSLKAPLIKLLINRNKRLLERGTNGTDCSCICSTTPTEITAAS</sequence>
<dbReference type="Pfam" id="PF03016">
    <property type="entry name" value="Exostosin_GT47"/>
    <property type="match status" value="1"/>
</dbReference>
<protein>
    <recommendedName>
        <fullName evidence="8">Exostosin GT47 domain-containing protein</fullName>
    </recommendedName>
</protein>
<dbReference type="InterPro" id="IPR040911">
    <property type="entry name" value="Exostosin_GT47"/>
</dbReference>
<dbReference type="InterPro" id="IPR004263">
    <property type="entry name" value="Exostosin"/>
</dbReference>
<feature type="transmembrane region" description="Helical" evidence="7">
    <location>
        <begin position="53"/>
        <end position="72"/>
    </location>
</feature>
<evidence type="ECO:0000313" key="9">
    <source>
        <dbReference type="EMBL" id="CAD6217573.1"/>
    </source>
</evidence>
<evidence type="ECO:0000256" key="3">
    <source>
        <dbReference type="ARBA" id="ARBA00022676"/>
    </source>
</evidence>
<keyword evidence="10" id="KW-1185">Reference proteome</keyword>
<evidence type="ECO:0000256" key="4">
    <source>
        <dbReference type="ARBA" id="ARBA00022968"/>
    </source>
</evidence>
<comment type="similarity">
    <text evidence="2">Belongs to the glycosyltransferase 47 family.</text>
</comment>
<dbReference type="AlphaFoldDB" id="A0A811N8J9"/>
<feature type="region of interest" description="Disordered" evidence="6">
    <location>
        <begin position="1"/>
        <end position="27"/>
    </location>
</feature>
<keyword evidence="7" id="KW-0812">Transmembrane</keyword>
<evidence type="ECO:0000259" key="8">
    <source>
        <dbReference type="Pfam" id="PF03016"/>
    </source>
</evidence>
<keyword evidence="3" id="KW-0808">Transferase</keyword>